<dbReference type="InterPro" id="IPR035516">
    <property type="entry name" value="Gyrase/topoIV_suA_C"/>
</dbReference>
<feature type="compositionally biased region" description="Acidic residues" evidence="1">
    <location>
        <begin position="337"/>
        <end position="356"/>
    </location>
</feature>
<dbReference type="EMBL" id="JAANNP010000197">
    <property type="protein sequence ID" value="NHC16525.1"/>
    <property type="molecule type" value="Genomic_DNA"/>
</dbReference>
<evidence type="ECO:0000256" key="1">
    <source>
        <dbReference type="SAM" id="MobiDB-lite"/>
    </source>
</evidence>
<dbReference type="InterPro" id="IPR050220">
    <property type="entry name" value="Type_II_DNA_Topoisomerases"/>
</dbReference>
<dbReference type="PANTHER" id="PTHR43493">
    <property type="entry name" value="DNA GYRASE/TOPOISOMERASE SUBUNIT A"/>
    <property type="match status" value="1"/>
</dbReference>
<dbReference type="Proteomes" id="UP000800981">
    <property type="component" value="Unassembled WGS sequence"/>
</dbReference>
<evidence type="ECO:0000313" key="2">
    <source>
        <dbReference type="EMBL" id="NHC16525.1"/>
    </source>
</evidence>
<keyword evidence="3" id="KW-1185">Reference proteome</keyword>
<dbReference type="Pfam" id="PF03989">
    <property type="entry name" value="DNA_gyraseA_C"/>
    <property type="match status" value="6"/>
</dbReference>
<feature type="compositionally biased region" description="Low complexity" evidence="1">
    <location>
        <begin position="357"/>
        <end position="384"/>
    </location>
</feature>
<reference evidence="2 3" key="1">
    <citation type="submission" date="2020-03" db="EMBL/GenBank/DDBJ databases">
        <title>Two novel Motilibacter sp.</title>
        <authorList>
            <person name="Liu S."/>
        </authorList>
    </citation>
    <scope>NUCLEOTIDE SEQUENCE [LARGE SCALE GENOMIC DNA]</scope>
    <source>
        <strain evidence="2 3">E257</strain>
    </source>
</reference>
<dbReference type="PANTHER" id="PTHR43493:SF5">
    <property type="entry name" value="DNA GYRASE SUBUNIT A, CHLOROPLASTIC_MITOCHONDRIAL"/>
    <property type="match status" value="1"/>
</dbReference>
<comment type="caution">
    <text evidence="2">The sequence shown here is derived from an EMBL/GenBank/DDBJ whole genome shotgun (WGS) entry which is preliminary data.</text>
</comment>
<accession>A0ABX0H0W8</accession>
<proteinExistence type="predicted"/>
<evidence type="ECO:0000313" key="3">
    <source>
        <dbReference type="Proteomes" id="UP000800981"/>
    </source>
</evidence>
<evidence type="ECO:0008006" key="4">
    <source>
        <dbReference type="Google" id="ProtNLM"/>
    </source>
</evidence>
<dbReference type="Gene3D" id="2.120.10.90">
    <property type="entry name" value="DNA gyrase/topoisomerase IV, subunit A, C-terminal"/>
    <property type="match status" value="1"/>
</dbReference>
<dbReference type="InterPro" id="IPR006691">
    <property type="entry name" value="GyrA/parC_rep"/>
</dbReference>
<dbReference type="SUPFAM" id="SSF101904">
    <property type="entry name" value="GyrA/ParC C-terminal domain-like"/>
    <property type="match status" value="1"/>
</dbReference>
<name>A0ABX0H0W8_9ACTN</name>
<gene>
    <name evidence="2" type="ORF">G9H71_22315</name>
</gene>
<feature type="compositionally biased region" description="Polar residues" evidence="1">
    <location>
        <begin position="403"/>
        <end position="416"/>
    </location>
</feature>
<organism evidence="2 3">
    <name type="scientific">Motilibacter deserti</name>
    <dbReference type="NCBI Taxonomy" id="2714956"/>
    <lineage>
        <taxon>Bacteria</taxon>
        <taxon>Bacillati</taxon>
        <taxon>Actinomycetota</taxon>
        <taxon>Actinomycetes</taxon>
        <taxon>Motilibacterales</taxon>
        <taxon>Motilibacteraceae</taxon>
        <taxon>Motilibacter</taxon>
    </lineage>
</organism>
<feature type="region of interest" description="Disordered" evidence="1">
    <location>
        <begin position="334"/>
        <end position="422"/>
    </location>
</feature>
<feature type="non-terminal residue" evidence="2">
    <location>
        <position position="1"/>
    </location>
</feature>
<protein>
    <recommendedName>
        <fullName evidence="4">DNA gyrase subunit A</fullName>
    </recommendedName>
</protein>
<sequence length="422" mass="44987">GDERRTQVVAAEGEMSMEDLIAEEPVVVTITRGGYAKRTQVQLYRSQRRGGRGVRGAQLREDDIVEHFFVTTTHHWILFFTNKGRVYRVKAYELPESARDARGQHVANLLAFQPDERIAQVLDLRDYDVAPYLVLATKSGMVKKTKLGEYDSPRAGGVIAINLRSDESGDDELVSAALASADDDLLLVSRGAQAVRFRNEDAALRPMGRATSGVTGMRFREDDELLSMSVVREGADAYVLTATEGGYAKRTPVAEYRVQGRGGLGLRAHRVTEERGSLVGALVVDETDEVFAITSGGTVIRTRIADVRSTGRDSMGVTLVSLGKSETVLSIARNAEAEAEDEEELEAAVERAEEEAGTAGAAPAPAETGDADASATPGAAAQGTVADGEPDTAPEDAEPDTAASRSDQPADSSGAQSEDGGE</sequence>
<dbReference type="RefSeq" id="WP_331273199.1">
    <property type="nucleotide sequence ID" value="NZ_JAANNP010000197.1"/>
</dbReference>
<feature type="compositionally biased region" description="Acidic residues" evidence="1">
    <location>
        <begin position="388"/>
        <end position="399"/>
    </location>
</feature>